<reference evidence="2" key="1">
    <citation type="submission" date="2016-12" db="EMBL/GenBank/DDBJ databases">
        <authorList>
            <person name="Herbold C."/>
        </authorList>
    </citation>
    <scope>NUCLEOTIDE SEQUENCE [LARGE SCALE GENOMIC DNA]</scope>
</reference>
<dbReference type="NCBIfam" id="NF041551">
    <property type="entry name" value="YlcI_YnfO_N"/>
    <property type="match status" value="1"/>
</dbReference>
<keyword evidence="2" id="KW-1185">Reference proteome</keyword>
<dbReference type="OrthoDB" id="9563at2157"/>
<gene>
    <name evidence="1" type="ORF">NSIN_30343</name>
</gene>
<evidence type="ECO:0000313" key="1">
    <source>
        <dbReference type="EMBL" id="SHO47082.1"/>
    </source>
</evidence>
<dbReference type="EMBL" id="FRFC01000004">
    <property type="protein sequence ID" value="SHO47082.1"/>
    <property type="molecule type" value="Genomic_DNA"/>
</dbReference>
<dbReference type="Proteomes" id="UP000232412">
    <property type="component" value="Unassembled WGS sequence"/>
</dbReference>
<sequence>MSRTVSARIKPQMHENLREQCNKIGCSINDFVEACIELGLTGHTDFDFGDEKQDDKSQINDNSRNDVKKVVIQA</sequence>
<accession>A0A2H1EJ94</accession>
<proteinExistence type="predicted"/>
<protein>
    <submittedName>
        <fullName evidence="1">Uncharacterized protein</fullName>
    </submittedName>
</protein>
<name>A0A2H1EJ94_9ARCH</name>
<dbReference type="AlphaFoldDB" id="A0A2H1EJ94"/>
<evidence type="ECO:0000313" key="2">
    <source>
        <dbReference type="Proteomes" id="UP000232412"/>
    </source>
</evidence>
<organism evidence="1 2">
    <name type="scientific">Nitrosotalea sinensis</name>
    <dbReference type="NCBI Taxonomy" id="1499975"/>
    <lineage>
        <taxon>Archaea</taxon>
        <taxon>Nitrososphaerota</taxon>
        <taxon>Nitrososphaeria</taxon>
        <taxon>Nitrosotaleales</taxon>
        <taxon>Nitrosotaleaceae</taxon>
        <taxon>Nitrosotalea</taxon>
    </lineage>
</organism>